<dbReference type="GeneID" id="114503908"/>
<organism evidence="2 3">
    <name type="scientific">Phyllostomus discolor</name>
    <name type="common">pale spear-nosed bat</name>
    <dbReference type="NCBI Taxonomy" id="89673"/>
    <lineage>
        <taxon>Eukaryota</taxon>
        <taxon>Metazoa</taxon>
        <taxon>Chordata</taxon>
        <taxon>Craniata</taxon>
        <taxon>Vertebrata</taxon>
        <taxon>Euteleostomi</taxon>
        <taxon>Mammalia</taxon>
        <taxon>Eutheria</taxon>
        <taxon>Laurasiatheria</taxon>
        <taxon>Chiroptera</taxon>
        <taxon>Yangochiroptera</taxon>
        <taxon>Phyllostomidae</taxon>
        <taxon>Phyllostominae</taxon>
        <taxon>Phyllostomus</taxon>
    </lineage>
</organism>
<sequence>MARAGRRAAVPAGTAGPGGPGRPQGRRQQQPPQGKQRSAPWPRPRSQEKKKVNCKPKNQDEQEIPFRLREIMKSRQEMKNPVSNKKRKKEGSLQKDAGEGGAGRGPGDRGPQVPAEEGRVRRGLRPAHGAGGPARALPQQEPGGPTARGAGGSQGEVGAEESVPAAAAGQSPAEKRGKGRGEAGAGAAPRHGEVRRGRPAAPRADRQAQDEGEHGPGEQGPARQEVTDPGGAPEPRRCAPAPGLLHGPAADRGGGESAGRAGLQGDEDAAAGVAGGPVSPLPAREAARDQPVTTGDLGCHAGSGAQRSEPFPWTQPRTRSPVHQLPRSERGSSVCCPFFLSGQYFPE</sequence>
<dbReference type="GO" id="GO:0005634">
    <property type="term" value="C:nucleus"/>
    <property type="evidence" value="ECO:0007669"/>
    <property type="project" value="TreeGrafter"/>
</dbReference>
<evidence type="ECO:0000313" key="3">
    <source>
        <dbReference type="RefSeq" id="XP_035890151.1"/>
    </source>
</evidence>
<dbReference type="CTD" id="339230"/>
<proteinExistence type="predicted"/>
<reference evidence="3" key="1">
    <citation type="submission" date="2025-08" db="UniProtKB">
        <authorList>
            <consortium name="RefSeq"/>
        </authorList>
    </citation>
    <scope>IDENTIFICATION</scope>
    <source>
        <tissue evidence="3">Muscle</tissue>
    </source>
</reference>
<feature type="region of interest" description="Disordered" evidence="1">
    <location>
        <begin position="1"/>
        <end position="332"/>
    </location>
</feature>
<evidence type="ECO:0000313" key="2">
    <source>
        <dbReference type="Proteomes" id="UP000504628"/>
    </source>
</evidence>
<feature type="compositionally biased region" description="Low complexity" evidence="1">
    <location>
        <begin position="26"/>
        <end position="36"/>
    </location>
</feature>
<name>A0A7E6EEY1_9CHIR</name>
<accession>A0A7E6EEY1</accession>
<feature type="compositionally biased region" description="Basic and acidic residues" evidence="1">
    <location>
        <begin position="45"/>
        <end position="78"/>
    </location>
</feature>
<feature type="compositionally biased region" description="Basic and acidic residues" evidence="1">
    <location>
        <begin position="203"/>
        <end position="216"/>
    </location>
</feature>
<dbReference type="RefSeq" id="XP_035890151.1">
    <property type="nucleotide sequence ID" value="XM_036034258.1"/>
</dbReference>
<dbReference type="PANTHER" id="PTHR21838:SF2">
    <property type="entry name" value="COILED-COIL DOMAIN-CONTAINING PROTEIN 137"/>
    <property type="match status" value="1"/>
</dbReference>
<protein>
    <submittedName>
        <fullName evidence="3">Coiled-coil domain-containing protein 137 isoform X1</fullName>
    </submittedName>
</protein>
<dbReference type="PANTHER" id="PTHR21838">
    <property type="entry name" value="COILED-COIL DOMAIN-CONTAINING PROTEIN 137"/>
    <property type="match status" value="1"/>
</dbReference>
<gene>
    <name evidence="3" type="primary">CCDC137</name>
</gene>
<keyword evidence="2" id="KW-1185">Reference proteome</keyword>
<dbReference type="Proteomes" id="UP000504628">
    <property type="component" value="Chromosome 8"/>
</dbReference>
<dbReference type="InParanoid" id="A0A7E6EEY1"/>
<dbReference type="AlphaFoldDB" id="A0A7E6EEY1"/>
<evidence type="ECO:0000256" key="1">
    <source>
        <dbReference type="SAM" id="MobiDB-lite"/>
    </source>
</evidence>
<dbReference type="OrthoDB" id="5876637at2759"/>
<feature type="compositionally biased region" description="Low complexity" evidence="1">
    <location>
        <begin position="239"/>
        <end position="250"/>
    </location>
</feature>
<feature type="compositionally biased region" description="Low complexity" evidence="1">
    <location>
        <begin position="270"/>
        <end position="283"/>
    </location>
</feature>
<dbReference type="InterPro" id="IPR026680">
    <property type="entry name" value="CCDC137"/>
</dbReference>